<proteinExistence type="predicted"/>
<comment type="caution">
    <text evidence="2">The sequence shown here is derived from an EMBL/GenBank/DDBJ whole genome shotgun (WGS) entry which is preliminary data.</text>
</comment>
<organism evidence="2 3">
    <name type="scientific">Bacteroides reticulotermitis</name>
    <dbReference type="NCBI Taxonomy" id="1133319"/>
    <lineage>
        <taxon>Bacteria</taxon>
        <taxon>Pseudomonadati</taxon>
        <taxon>Bacteroidota</taxon>
        <taxon>Bacteroidia</taxon>
        <taxon>Bacteroidales</taxon>
        <taxon>Bacteroidaceae</taxon>
        <taxon>Bacteroides</taxon>
    </lineage>
</organism>
<keyword evidence="1" id="KW-0812">Transmembrane</keyword>
<dbReference type="AlphaFoldDB" id="A0A840D5Q0"/>
<name>A0A840D5Q0_9BACE</name>
<keyword evidence="1" id="KW-0472">Membrane</keyword>
<protein>
    <submittedName>
        <fullName evidence="2">Uncharacterized protein</fullName>
    </submittedName>
</protein>
<accession>A0A840D5Q0</accession>
<dbReference type="Proteomes" id="UP000560658">
    <property type="component" value="Unassembled WGS sequence"/>
</dbReference>
<keyword evidence="1" id="KW-1133">Transmembrane helix</keyword>
<evidence type="ECO:0000256" key="1">
    <source>
        <dbReference type="SAM" id="Phobius"/>
    </source>
</evidence>
<feature type="transmembrane region" description="Helical" evidence="1">
    <location>
        <begin position="15"/>
        <end position="35"/>
    </location>
</feature>
<dbReference type="RefSeq" id="WP_148298481.1">
    <property type="nucleotide sequence ID" value="NZ_JACIER010000027.1"/>
</dbReference>
<dbReference type="EMBL" id="JACIER010000027">
    <property type="protein sequence ID" value="MBB4046301.1"/>
    <property type="molecule type" value="Genomic_DNA"/>
</dbReference>
<evidence type="ECO:0000313" key="2">
    <source>
        <dbReference type="EMBL" id="MBB4046301.1"/>
    </source>
</evidence>
<evidence type="ECO:0000313" key="3">
    <source>
        <dbReference type="Proteomes" id="UP000560658"/>
    </source>
</evidence>
<keyword evidence="3" id="KW-1185">Reference proteome</keyword>
<gene>
    <name evidence="2" type="ORF">GGR06_004135</name>
</gene>
<reference evidence="2" key="1">
    <citation type="submission" date="2020-08" db="EMBL/GenBank/DDBJ databases">
        <title>Genomic Encyclopedia of Type Strains, Phase IV (KMG-IV): sequencing the most valuable type-strain genomes for metagenomic binning, comparative biology and taxonomic classification.</title>
        <authorList>
            <person name="Goeker M."/>
        </authorList>
    </citation>
    <scope>NUCLEOTIDE SEQUENCE [LARGE SCALE GENOMIC DNA]</scope>
    <source>
        <strain evidence="2">DSM 105720</strain>
    </source>
</reference>
<sequence>MSSKNNRERELKTSHMINCCGMILCLLVNYLFAAIHRSLHWEVVREIDSPAFGGGYTKPCILSLKGRMAKPNNTCLPPKVFLFQVQTILVFTTNSPPIRKIPFREKGQ</sequence>